<keyword evidence="4" id="KW-0472">Membrane</keyword>
<evidence type="ECO:0000259" key="5">
    <source>
        <dbReference type="Pfam" id="PF01734"/>
    </source>
</evidence>
<dbReference type="PANTHER" id="PTHR14226">
    <property type="entry name" value="NEUROPATHY TARGET ESTERASE/SWISS CHEESE D.MELANOGASTER"/>
    <property type="match status" value="1"/>
</dbReference>
<organism evidence="6 7">
    <name type="scientific">Flavobacterium cellulosilyticum</name>
    <dbReference type="NCBI Taxonomy" id="2541731"/>
    <lineage>
        <taxon>Bacteria</taxon>
        <taxon>Pseudomonadati</taxon>
        <taxon>Bacteroidota</taxon>
        <taxon>Flavobacteriia</taxon>
        <taxon>Flavobacteriales</taxon>
        <taxon>Flavobacteriaceae</taxon>
        <taxon>Flavobacterium</taxon>
    </lineage>
</organism>
<evidence type="ECO:0000256" key="1">
    <source>
        <dbReference type="ARBA" id="ARBA00022801"/>
    </source>
</evidence>
<keyword evidence="4" id="KW-1133">Transmembrane helix</keyword>
<dbReference type="InterPro" id="IPR046880">
    <property type="entry name" value="TPR-S"/>
</dbReference>
<dbReference type="Proteomes" id="UP000295479">
    <property type="component" value="Unassembled WGS sequence"/>
</dbReference>
<proteinExistence type="predicted"/>
<dbReference type="InterPro" id="IPR050301">
    <property type="entry name" value="NTE"/>
</dbReference>
<evidence type="ECO:0000256" key="4">
    <source>
        <dbReference type="SAM" id="Phobius"/>
    </source>
</evidence>
<dbReference type="EMBL" id="SMFK01000025">
    <property type="protein sequence ID" value="TDD93607.1"/>
    <property type="molecule type" value="Genomic_DNA"/>
</dbReference>
<keyword evidence="7" id="KW-1185">Reference proteome</keyword>
<evidence type="ECO:0000256" key="2">
    <source>
        <dbReference type="ARBA" id="ARBA00022963"/>
    </source>
</evidence>
<dbReference type="InterPro" id="IPR016035">
    <property type="entry name" value="Acyl_Trfase/lysoPLipase"/>
</dbReference>
<keyword evidence="4" id="KW-0812">Transmembrane</keyword>
<keyword evidence="3" id="KW-0443">Lipid metabolism</keyword>
<evidence type="ECO:0000313" key="7">
    <source>
        <dbReference type="Proteomes" id="UP000295479"/>
    </source>
</evidence>
<dbReference type="PANTHER" id="PTHR14226:SF29">
    <property type="entry name" value="NEUROPATHY TARGET ESTERASE SWS"/>
    <property type="match status" value="1"/>
</dbReference>
<dbReference type="AlphaFoldDB" id="A0A4V6PF66"/>
<gene>
    <name evidence="6" type="ORF">E0F76_18850</name>
</gene>
<dbReference type="Pfam" id="PF20308">
    <property type="entry name" value="TPR-S"/>
    <property type="match status" value="1"/>
</dbReference>
<dbReference type="Pfam" id="PF01734">
    <property type="entry name" value="Patatin"/>
    <property type="match status" value="1"/>
</dbReference>
<dbReference type="OrthoDB" id="9813090at2"/>
<keyword evidence="1" id="KW-0378">Hydrolase</keyword>
<dbReference type="GO" id="GO:0016787">
    <property type="term" value="F:hydrolase activity"/>
    <property type="evidence" value="ECO:0007669"/>
    <property type="project" value="UniProtKB-KW"/>
</dbReference>
<evidence type="ECO:0000256" key="3">
    <source>
        <dbReference type="ARBA" id="ARBA00023098"/>
    </source>
</evidence>
<evidence type="ECO:0000313" key="6">
    <source>
        <dbReference type="EMBL" id="TDD93607.1"/>
    </source>
</evidence>
<accession>A0A4V6PF66</accession>
<protein>
    <recommendedName>
        <fullName evidence="5">PNPLA domain-containing protein</fullName>
    </recommendedName>
</protein>
<feature type="transmembrane region" description="Helical" evidence="4">
    <location>
        <begin position="814"/>
        <end position="834"/>
    </location>
</feature>
<name>A0A4V6PF66_9FLAO</name>
<feature type="domain" description="PNPLA" evidence="5">
    <location>
        <begin position="321"/>
        <end position="576"/>
    </location>
</feature>
<dbReference type="GO" id="GO:0016042">
    <property type="term" value="P:lipid catabolic process"/>
    <property type="evidence" value="ECO:0007669"/>
    <property type="project" value="UniProtKB-KW"/>
</dbReference>
<keyword evidence="2" id="KW-0442">Lipid degradation</keyword>
<feature type="transmembrane region" description="Helical" evidence="4">
    <location>
        <begin position="775"/>
        <end position="794"/>
    </location>
</feature>
<dbReference type="Gene3D" id="3.40.1090.10">
    <property type="entry name" value="Cytosolic phospholipase A2 catalytic domain"/>
    <property type="match status" value="1"/>
</dbReference>
<reference evidence="6 7" key="1">
    <citation type="submission" date="2019-03" db="EMBL/GenBank/DDBJ databases">
        <title>Flavobacterium AR-3-4 sp. nov. isolated from arctic soil.</title>
        <authorList>
            <person name="Chaudhary D.K."/>
        </authorList>
    </citation>
    <scope>NUCLEOTIDE SEQUENCE [LARGE SCALE GENOMIC DNA]</scope>
    <source>
        <strain evidence="6 7">AR-3-4</strain>
    </source>
</reference>
<dbReference type="RefSeq" id="WP_132009966.1">
    <property type="nucleotide sequence ID" value="NZ_SMFK01000025.1"/>
</dbReference>
<sequence length="875" mass="102110">MINKYELIELAKKQLRGEDIDSTITFHELYAGLIKYEQFGYATEILLTKIEENEKIGESIPNIWYQQLAINIYKDSSLSGFFKFDKAMNILKSHCNLEQSQDCETLGIAGAIYKYKWKFDHQFHHLLQSRAFYKKGYQIWKKNTLKTDMGHTALNYAYINELLAIQNLEHPTTDGVTDEVLKRFSLSQSVRKEIIAEYVNKNHEITMVQPDVWLYATLAEAYFGTRQYEMAIRFITLYIQSENEKWKIKTFAQQFYRIASFQEIEKTNSDSVSDVFLSSQIDEKKQNECFLALEKLNKEEEVDLDCIEFAAKKEGKVGIGLSGGGFRASLFHIGVLAGLAEKDKLKDIEVISCVSGGSIIGAYYYLKLKHLLQTKEDNEITKEDYIDIVKEMEIDFQNAVEKNLRVMIFTNLFKNIKMFWTKKYSRSHRLGELYEEYFYLPLYKKYFSEAKAIYMNDLCIKPKNKTDFNIYNDNWKRRNKIPQLVLNATCLNTGHNWQFTASWMGEPSTYISDDFDVKPRLRRMYYQNAPEIYKKFRLGYAVAASSCVPVLFEPLLLQNMYDGIDLELVDGGVHDNQGVVSILEQECSSIIISDGSAQMANSQSVVANELSLFFRVDTIVQERVREIQLLDLKSRKYTGSINQLYILHLKNGLSKLPVSWINCTDVNRKLLNQIEIEDTNALLDYGVMKKVQQMLSEVRTDLDSFNQLESYALMYSGYQQTIHQVDYPANNFQQKWKFKDVASYCTLPEFDSRLIKQLKASSNVPFKIVRLFKPFQYIIFLLLVVATFFVLKILYENWYLDTPLYSFNLTYKLIGTFLLILLINSFSKFLSYLFNFQSYIKRKIIYLALIFIGFILFNTYLLLFNTMYNKLGKVA</sequence>
<comment type="caution">
    <text evidence="6">The sequence shown here is derived from an EMBL/GenBank/DDBJ whole genome shotgun (WGS) entry which is preliminary data.</text>
</comment>
<dbReference type="InterPro" id="IPR002641">
    <property type="entry name" value="PNPLA_dom"/>
</dbReference>
<dbReference type="SUPFAM" id="SSF52151">
    <property type="entry name" value="FabD/lysophospholipase-like"/>
    <property type="match status" value="1"/>
</dbReference>
<feature type="transmembrane region" description="Helical" evidence="4">
    <location>
        <begin position="846"/>
        <end position="868"/>
    </location>
</feature>